<gene>
    <name evidence="2" type="ORF">LHA26_12805</name>
</gene>
<organism evidence="2 3">
    <name type="scientific">Sphingomonas morindae</name>
    <dbReference type="NCBI Taxonomy" id="1541170"/>
    <lineage>
        <taxon>Bacteria</taxon>
        <taxon>Pseudomonadati</taxon>
        <taxon>Pseudomonadota</taxon>
        <taxon>Alphaproteobacteria</taxon>
        <taxon>Sphingomonadales</taxon>
        <taxon>Sphingomonadaceae</taxon>
        <taxon>Sphingomonas</taxon>
    </lineage>
</organism>
<dbReference type="RefSeq" id="WP_252165985.1">
    <property type="nucleotide sequence ID" value="NZ_CP084930.1"/>
</dbReference>
<dbReference type="EMBL" id="CP084930">
    <property type="protein sequence ID" value="USI72176.1"/>
    <property type="molecule type" value="Genomic_DNA"/>
</dbReference>
<feature type="signal peptide" evidence="1">
    <location>
        <begin position="1"/>
        <end position="42"/>
    </location>
</feature>
<dbReference type="Proteomes" id="UP001056937">
    <property type="component" value="Chromosome 1"/>
</dbReference>
<keyword evidence="1" id="KW-0732">Signal</keyword>
<dbReference type="InterPro" id="IPR030972">
    <property type="entry name" value="UrcA_uranyl"/>
</dbReference>
<accession>A0ABY4X5M5</accession>
<reference evidence="2" key="1">
    <citation type="journal article" date="2022" name="Toxins">
        <title>Genomic Analysis of Sphingopyxis sp. USTB-05 for Biodegrading Cyanobacterial Hepatotoxins.</title>
        <authorList>
            <person name="Liu C."/>
            <person name="Xu Q."/>
            <person name="Zhao Z."/>
            <person name="Zhang H."/>
            <person name="Liu X."/>
            <person name="Yin C."/>
            <person name="Liu Y."/>
            <person name="Yan H."/>
        </authorList>
    </citation>
    <scope>NUCLEOTIDE SEQUENCE</scope>
    <source>
        <strain evidence="2">NBD5</strain>
    </source>
</reference>
<name>A0ABY4X5M5_9SPHN</name>
<sequence>MSPPKQAVRRAQGSQEINMTCSTFTAALAAALALAPATPLLAQLREPVTARVEVAGLDLGRPADRALFFHRLKRASARACDNGSATPAMRADSARCRREMEADAVQRLAAYQAPGVEVTLR</sequence>
<evidence type="ECO:0000256" key="1">
    <source>
        <dbReference type="SAM" id="SignalP"/>
    </source>
</evidence>
<keyword evidence="3" id="KW-1185">Reference proteome</keyword>
<protein>
    <submittedName>
        <fullName evidence="2">UrcA family protein</fullName>
    </submittedName>
</protein>
<dbReference type="NCBIfam" id="TIGR04433">
    <property type="entry name" value="UrcA_uranyl"/>
    <property type="match status" value="1"/>
</dbReference>
<feature type="chain" id="PRO_5045582748" evidence="1">
    <location>
        <begin position="43"/>
        <end position="121"/>
    </location>
</feature>
<proteinExistence type="predicted"/>
<evidence type="ECO:0000313" key="3">
    <source>
        <dbReference type="Proteomes" id="UP001056937"/>
    </source>
</evidence>
<evidence type="ECO:0000313" key="2">
    <source>
        <dbReference type="EMBL" id="USI72176.1"/>
    </source>
</evidence>